<evidence type="ECO:0000256" key="3">
    <source>
        <dbReference type="ARBA" id="ARBA00023006"/>
    </source>
</evidence>
<evidence type="ECO:0000256" key="1">
    <source>
        <dbReference type="ARBA" id="ARBA00022574"/>
    </source>
</evidence>
<evidence type="ECO:0000313" key="8">
    <source>
        <dbReference type="EMBL" id="CAL8111176.1"/>
    </source>
</evidence>
<dbReference type="Pfam" id="PF16033">
    <property type="entry name" value="DUF4789"/>
    <property type="match status" value="1"/>
</dbReference>
<dbReference type="SMART" id="SM00320">
    <property type="entry name" value="WD40"/>
    <property type="match status" value="3"/>
</dbReference>
<dbReference type="Gene3D" id="2.130.10.10">
    <property type="entry name" value="YVTN repeat-like/Quinoprotein amine dehydrogenase"/>
    <property type="match status" value="1"/>
</dbReference>
<keyword evidence="6" id="KW-0732">Signal</keyword>
<dbReference type="SUPFAM" id="SSF50978">
    <property type="entry name" value="WD40 repeat-like"/>
    <property type="match status" value="1"/>
</dbReference>
<dbReference type="InterPro" id="IPR031993">
    <property type="entry name" value="DUF4789"/>
</dbReference>
<comment type="similarity">
    <text evidence="4">Belongs to the WD repeat PROPPIN family.</text>
</comment>
<dbReference type="InterPro" id="IPR048720">
    <property type="entry name" value="PROPPIN"/>
</dbReference>
<dbReference type="EMBL" id="CAXLJM020000046">
    <property type="protein sequence ID" value="CAL8111176.1"/>
    <property type="molecule type" value="Genomic_DNA"/>
</dbReference>
<dbReference type="InterPro" id="IPR036322">
    <property type="entry name" value="WD40_repeat_dom_sf"/>
</dbReference>
<keyword evidence="9" id="KW-1185">Reference proteome</keyword>
<name>A0ABP1QZC8_9HEXA</name>
<evidence type="ECO:0000256" key="2">
    <source>
        <dbReference type="ARBA" id="ARBA00022737"/>
    </source>
</evidence>
<evidence type="ECO:0000259" key="7">
    <source>
        <dbReference type="Pfam" id="PF16033"/>
    </source>
</evidence>
<evidence type="ECO:0000256" key="4">
    <source>
        <dbReference type="ARBA" id="ARBA00025740"/>
    </source>
</evidence>
<evidence type="ECO:0000256" key="5">
    <source>
        <dbReference type="SAM" id="MobiDB-lite"/>
    </source>
</evidence>
<accession>A0ABP1QZC8</accession>
<keyword evidence="3" id="KW-0072">Autophagy</keyword>
<gene>
    <name evidence="8" type="ORF">ODALV1_LOCUS14799</name>
</gene>
<evidence type="ECO:0000256" key="6">
    <source>
        <dbReference type="SAM" id="SignalP"/>
    </source>
</evidence>
<dbReference type="InterPro" id="IPR001680">
    <property type="entry name" value="WD40_rpt"/>
</dbReference>
<dbReference type="PROSITE" id="PS51257">
    <property type="entry name" value="PROKAR_LIPOPROTEIN"/>
    <property type="match status" value="1"/>
</dbReference>
<feature type="signal peptide" evidence="6">
    <location>
        <begin position="1"/>
        <end position="24"/>
    </location>
</feature>
<keyword evidence="1" id="KW-0853">WD repeat</keyword>
<feature type="domain" description="DUF4789" evidence="7">
    <location>
        <begin position="135"/>
        <end position="214"/>
    </location>
</feature>
<evidence type="ECO:0000313" key="9">
    <source>
        <dbReference type="Proteomes" id="UP001642540"/>
    </source>
</evidence>
<proteinExistence type="inferred from homology"/>
<dbReference type="PANTHER" id="PTHR11227">
    <property type="entry name" value="WD-REPEAT PROTEIN INTERACTING WITH PHOSPHOINOSIDES WIPI -RELATED"/>
    <property type="match status" value="1"/>
</dbReference>
<sequence length="667" mass="74682">MKSTIESLIFIFIVAISCNNYVKIQCNAYQDANLNAFMDPTFRYLRNIPGGKDPRDKGVRFAWQNPLRVAPTLPPISPPMMDTGPSPWAEKQTQMQTARPGSAKNPWNPPSQCPPGSRMILNDDRCHTLGSKDLCNENMAFYAEPTNEKYGHCDCLQNANRPLVYHPETDKCYFAFQQAFCPDGSWLVVDSQRAEPFCDLNRCRNFTVEKHDSNWDWKFNGEKLVREGPVALVNERTCTILGWPCNDEGTQKIKDLLPDRISGEIRNSIRLRFDGTNLVCSSTRIQSESSSLTIMCKAGLFNKWKGEEYTVDAYEMSMELTESNPYRNGLLFVGFNQDQGCFACGTETGFRVFNCDPLKEKERHDFNDGGLGRVEMLFRCNYLALVGGGSRPKYPKNNVMIWDDLKKKVVIELEFSSTVKSVKLRRDRIVVALENMIKVYTFTQTPQQLHVFETYSNPKGLCVLCPSSTNSLLAFPGQGVGQVEIIDLGNTEKGSTTINAHETSLSCIAMNLKGTLLATASEKGTLIRIFETFNGTMVNELRRGSHAALIYCINFNNDSTLLCVSSDHGTIHIFAVDDHKKNKQSSLASATFLPKYFSSKWSFTRFQVTGNAPCVCAFGNSDPNSVIVVCGDGSYHKFGFNPQGTCTREIYANFLEIGQSTGDTAKD</sequence>
<comment type="caution">
    <text evidence="8">The sequence shown here is derived from an EMBL/GenBank/DDBJ whole genome shotgun (WGS) entry which is preliminary data.</text>
</comment>
<dbReference type="Proteomes" id="UP001642540">
    <property type="component" value="Unassembled WGS sequence"/>
</dbReference>
<dbReference type="InterPro" id="IPR015943">
    <property type="entry name" value="WD40/YVTN_repeat-like_dom_sf"/>
</dbReference>
<feature type="chain" id="PRO_5045588451" description="DUF4789 domain-containing protein" evidence="6">
    <location>
        <begin position="25"/>
        <end position="667"/>
    </location>
</feature>
<dbReference type="Pfam" id="PF21032">
    <property type="entry name" value="PROPPIN"/>
    <property type="match status" value="1"/>
</dbReference>
<feature type="region of interest" description="Disordered" evidence="5">
    <location>
        <begin position="72"/>
        <end position="112"/>
    </location>
</feature>
<organism evidence="8 9">
    <name type="scientific">Orchesella dallaii</name>
    <dbReference type="NCBI Taxonomy" id="48710"/>
    <lineage>
        <taxon>Eukaryota</taxon>
        <taxon>Metazoa</taxon>
        <taxon>Ecdysozoa</taxon>
        <taxon>Arthropoda</taxon>
        <taxon>Hexapoda</taxon>
        <taxon>Collembola</taxon>
        <taxon>Entomobryomorpha</taxon>
        <taxon>Entomobryoidea</taxon>
        <taxon>Orchesellidae</taxon>
        <taxon>Orchesellinae</taxon>
        <taxon>Orchesella</taxon>
    </lineage>
</organism>
<protein>
    <recommendedName>
        <fullName evidence="7">DUF4789 domain-containing protein</fullName>
    </recommendedName>
</protein>
<reference evidence="8 9" key="1">
    <citation type="submission" date="2024-08" db="EMBL/GenBank/DDBJ databases">
        <authorList>
            <person name="Cucini C."/>
            <person name="Frati F."/>
        </authorList>
    </citation>
    <scope>NUCLEOTIDE SEQUENCE [LARGE SCALE GENOMIC DNA]</scope>
</reference>
<keyword evidence="2" id="KW-0677">Repeat</keyword>